<dbReference type="PANTHER" id="PTHR43689:SF8">
    <property type="entry name" value="ALPHA_BETA-HYDROLASES SUPERFAMILY PROTEIN"/>
    <property type="match status" value="1"/>
</dbReference>
<reference evidence="2 3" key="1">
    <citation type="submission" date="2017-07" db="EMBL/GenBank/DDBJ databases">
        <title>Paenibacillus herberti R33 genome sequencing and assembly.</title>
        <authorList>
            <person name="Su W."/>
        </authorList>
    </citation>
    <scope>NUCLEOTIDE SEQUENCE [LARGE SCALE GENOMIC DNA]</scope>
    <source>
        <strain evidence="2 3">R33</strain>
    </source>
</reference>
<dbReference type="Gene3D" id="3.40.50.1820">
    <property type="entry name" value="alpha/beta hydrolase"/>
    <property type="match status" value="1"/>
</dbReference>
<dbReference type="AlphaFoldDB" id="A0A229P543"/>
<dbReference type="InterPro" id="IPR029058">
    <property type="entry name" value="AB_hydrolase_fold"/>
</dbReference>
<dbReference type="OrthoDB" id="9773293at2"/>
<dbReference type="InterPro" id="IPR000073">
    <property type="entry name" value="AB_hydrolase_1"/>
</dbReference>
<comment type="caution">
    <text evidence="2">The sequence shown here is derived from an EMBL/GenBank/DDBJ whole genome shotgun (WGS) entry which is preliminary data.</text>
</comment>
<protein>
    <submittedName>
        <fullName evidence="2">Alpha/beta hydrolase</fullName>
    </submittedName>
</protein>
<gene>
    <name evidence="2" type="ORF">CGZ75_00465</name>
</gene>
<dbReference type="EMBL" id="NMUQ01000001">
    <property type="protein sequence ID" value="OXM17406.1"/>
    <property type="molecule type" value="Genomic_DNA"/>
</dbReference>
<sequence length="261" mass="29317">MAWNKKLEKDHRGIILWLSGWSMTDMVFERLCILLPEYNHISVDLSEADSVEGMLLLTEMAAENALCVAREGGVPLLVAGWSLGGLLALRLAAKGYADSLVLFAATARFTRSKEEAERGWPDPYVRGMITGITQDRQAVETKFRKLIFTDVEWEVDLHKKLPPVGSWTSSALIAGLQILRSEEYLTELPNIRCPVLIVHGAEDKICPYGAALELQEQLPDARLYSIPACGHIPFLGRENFIADEWRRWWNEGQNGPSWAPI</sequence>
<name>A0A229P543_9BACL</name>
<dbReference type="GO" id="GO:0016787">
    <property type="term" value="F:hydrolase activity"/>
    <property type="evidence" value="ECO:0007669"/>
    <property type="project" value="UniProtKB-KW"/>
</dbReference>
<dbReference type="Pfam" id="PF12697">
    <property type="entry name" value="Abhydrolase_6"/>
    <property type="match status" value="1"/>
</dbReference>
<dbReference type="Proteomes" id="UP000215145">
    <property type="component" value="Unassembled WGS sequence"/>
</dbReference>
<dbReference type="PANTHER" id="PTHR43689">
    <property type="entry name" value="HYDROLASE"/>
    <property type="match status" value="1"/>
</dbReference>
<keyword evidence="2" id="KW-0378">Hydrolase</keyword>
<keyword evidence="3" id="KW-1185">Reference proteome</keyword>
<dbReference type="SUPFAM" id="SSF53474">
    <property type="entry name" value="alpha/beta-Hydrolases"/>
    <property type="match status" value="1"/>
</dbReference>
<feature type="domain" description="AB hydrolase-1" evidence="1">
    <location>
        <begin position="58"/>
        <end position="235"/>
    </location>
</feature>
<evidence type="ECO:0000313" key="2">
    <source>
        <dbReference type="EMBL" id="OXM17406.1"/>
    </source>
</evidence>
<accession>A0A229P543</accession>
<evidence type="ECO:0000259" key="1">
    <source>
        <dbReference type="Pfam" id="PF12697"/>
    </source>
</evidence>
<evidence type="ECO:0000313" key="3">
    <source>
        <dbReference type="Proteomes" id="UP000215145"/>
    </source>
</evidence>
<proteinExistence type="predicted"/>
<organism evidence="2 3">
    <name type="scientific">Paenibacillus herberti</name>
    <dbReference type="NCBI Taxonomy" id="1619309"/>
    <lineage>
        <taxon>Bacteria</taxon>
        <taxon>Bacillati</taxon>
        <taxon>Bacillota</taxon>
        <taxon>Bacilli</taxon>
        <taxon>Bacillales</taxon>
        <taxon>Paenibacillaceae</taxon>
        <taxon>Paenibacillus</taxon>
    </lineage>
</organism>